<accession>A0ABT3ICG8</accession>
<name>A0ABT3ICG8_9GAMM</name>
<protein>
    <recommendedName>
        <fullName evidence="3">Structural protein P5</fullName>
    </recommendedName>
</protein>
<comment type="caution">
    <text evidence="1">The sequence shown here is derived from an EMBL/GenBank/DDBJ whole genome shotgun (WGS) entry which is preliminary data.</text>
</comment>
<evidence type="ECO:0008006" key="3">
    <source>
        <dbReference type="Google" id="ProtNLM"/>
    </source>
</evidence>
<dbReference type="Proteomes" id="UP001163714">
    <property type="component" value="Unassembled WGS sequence"/>
</dbReference>
<gene>
    <name evidence="1" type="ORF">OHT75_14800</name>
</gene>
<organism evidence="1 2">
    <name type="scientific">Shewanella subflava</name>
    <dbReference type="NCBI Taxonomy" id="2986476"/>
    <lineage>
        <taxon>Bacteria</taxon>
        <taxon>Pseudomonadati</taxon>
        <taxon>Pseudomonadota</taxon>
        <taxon>Gammaproteobacteria</taxon>
        <taxon>Alteromonadales</taxon>
        <taxon>Shewanellaceae</taxon>
        <taxon>Shewanella</taxon>
    </lineage>
</organism>
<dbReference type="EMBL" id="JAPDMX010000030">
    <property type="protein sequence ID" value="MCW3173747.1"/>
    <property type="molecule type" value="Genomic_DNA"/>
</dbReference>
<sequence length="209" mass="22878">MRRLAIVTAGAAIGAGIWWLIKKPQTPAAISQPLPVQPLTEPLTLGGLDYLNFDFESLLFPWGQNVKPETAYPVQGANTMQPRGIANNNPLNIEYGDNWQGLTGSDGRFAKFESAFYGIRAAGRILKNYRDKYGLKTVTGIVNRWAPPSDNNPTQKYINFVASKAGVNANSPLSMADYPRVVAAMIHFENGFNPYDQNEIITAVNAGFA</sequence>
<reference evidence="1" key="1">
    <citation type="submission" date="2022-10" db="EMBL/GenBank/DDBJ databases">
        <title>Shewanella flava sp. nov, isolated from the estuary of the Fenhe River into the Yellow River.</title>
        <authorList>
            <person name="Li Y."/>
        </authorList>
    </citation>
    <scope>NUCLEOTIDE SEQUENCE</scope>
    <source>
        <strain evidence="1">FYR11-62</strain>
    </source>
</reference>
<keyword evidence="2" id="KW-1185">Reference proteome</keyword>
<evidence type="ECO:0000313" key="1">
    <source>
        <dbReference type="EMBL" id="MCW3173747.1"/>
    </source>
</evidence>
<proteinExistence type="predicted"/>
<dbReference type="RefSeq" id="WP_264727989.1">
    <property type="nucleotide sequence ID" value="NZ_JAPDMX010000030.1"/>
</dbReference>
<evidence type="ECO:0000313" key="2">
    <source>
        <dbReference type="Proteomes" id="UP001163714"/>
    </source>
</evidence>